<dbReference type="AlphaFoldDB" id="A0AAE9WPS9"/>
<reference evidence="1" key="1">
    <citation type="submission" date="2023-01" db="EMBL/GenBank/DDBJ databases">
        <title>Long-Read Genome Assembly and Gene Model Annotations for the Rodent Malaria Parasite Plasmodium yoelii 17XNL.</title>
        <authorList>
            <person name="Mitchell G.J."/>
            <person name="Sebastian A."/>
            <person name="Albert I."/>
            <person name="Lindner S.E."/>
        </authorList>
    </citation>
    <scope>NUCLEOTIDE SEQUENCE</scope>
    <source>
        <strain evidence="1">17XNL clone 1.1</strain>
    </source>
</reference>
<dbReference type="EMBL" id="CP115533">
    <property type="protein sequence ID" value="WBY57641.1"/>
    <property type="molecule type" value="Genomic_DNA"/>
</dbReference>
<dbReference type="InterPro" id="IPR006477">
    <property type="entry name" value="Yir_bir_cir"/>
</dbReference>
<dbReference type="Proteomes" id="UP001054126">
    <property type="component" value="Chromosome 9"/>
</dbReference>
<proteinExistence type="predicted"/>
<accession>A0AAE9WPS9</accession>
<gene>
    <name evidence="1" type="ORF">Py17XNL_000900484</name>
</gene>
<organism evidence="1 2">
    <name type="scientific">Plasmodium yoelii yoelii</name>
    <dbReference type="NCBI Taxonomy" id="73239"/>
    <lineage>
        <taxon>Eukaryota</taxon>
        <taxon>Sar</taxon>
        <taxon>Alveolata</taxon>
        <taxon>Apicomplexa</taxon>
        <taxon>Aconoidasida</taxon>
        <taxon>Haemosporida</taxon>
        <taxon>Plasmodiidae</taxon>
        <taxon>Plasmodium</taxon>
        <taxon>Plasmodium (Vinckeia)</taxon>
    </lineage>
</organism>
<evidence type="ECO:0000313" key="1">
    <source>
        <dbReference type="EMBL" id="WBY57641.1"/>
    </source>
</evidence>
<dbReference type="Pfam" id="PF06022">
    <property type="entry name" value="Cir_Bir_Yir"/>
    <property type="match status" value="1"/>
</dbReference>
<protein>
    <submittedName>
        <fullName evidence="1">PIR protein</fullName>
    </submittedName>
</protein>
<name>A0AAE9WPS9_PLAYO</name>
<sequence length="203" mass="24070">MIYCLYIIIKLYFNKFSYCMIFQNVDHLFNKDKFYLDTIRSKNEPYIWYSPFGRESKKYKCNRIFDELNPLCMHLFIEAYKIPGNIMNFKNNNKEYVGYILMLVGCMLSLKNNDGTNNLKYFYSTFINSDEKYNKAIKDATDYKDIINKKKDLINMDMRIISNIYVICIVKKTQTSEVISSSSSIANKLFIVLSIFIAIEIFL</sequence>
<evidence type="ECO:0000313" key="2">
    <source>
        <dbReference type="Proteomes" id="UP001054126"/>
    </source>
</evidence>